<dbReference type="Proteomes" id="UP000277570">
    <property type="component" value="Unassembled WGS sequence"/>
</dbReference>
<comment type="caution">
    <text evidence="1">The sequence shown here is derived from an EMBL/GenBank/DDBJ whole genome shotgun (WGS) entry which is preliminary data.</text>
</comment>
<gene>
    <name evidence="1" type="ORF">NCTC10913_02808</name>
</gene>
<accession>A0ABY6SV32</accession>
<proteinExistence type="predicted"/>
<sequence>MVYSISYDLNSPGQNYESLYDSIKALGSWARPLKSTWLVDTDYSATQIRQILSKNLDSNDSICISRFTDYSVYVDEKVIHWLDKHI</sequence>
<protein>
    <recommendedName>
        <fullName evidence="3">SinR family protein</fullName>
    </recommendedName>
</protein>
<evidence type="ECO:0008006" key="3">
    <source>
        <dbReference type="Google" id="ProtNLM"/>
    </source>
</evidence>
<keyword evidence="2" id="KW-1185">Reference proteome</keyword>
<evidence type="ECO:0000313" key="1">
    <source>
        <dbReference type="EMBL" id="VDG72485.1"/>
    </source>
</evidence>
<dbReference type="RefSeq" id="WP_125149008.1">
    <property type="nucleotide sequence ID" value="NZ_UYIN01000013.1"/>
</dbReference>
<organism evidence="1 2">
    <name type="scientific">Clostridium carnis</name>
    <dbReference type="NCBI Taxonomy" id="1530"/>
    <lineage>
        <taxon>Bacteria</taxon>
        <taxon>Bacillati</taxon>
        <taxon>Bacillota</taxon>
        <taxon>Clostridia</taxon>
        <taxon>Eubacteriales</taxon>
        <taxon>Clostridiaceae</taxon>
        <taxon>Clostridium</taxon>
    </lineage>
</organism>
<name>A0ABY6SV32_9CLOT</name>
<reference evidence="1 2" key="1">
    <citation type="submission" date="2018-11" db="EMBL/GenBank/DDBJ databases">
        <authorList>
            <consortium name="Pathogen Informatics"/>
        </authorList>
    </citation>
    <scope>NUCLEOTIDE SEQUENCE [LARGE SCALE GENOMIC DNA]</scope>
    <source>
        <strain evidence="1 2">NCTC10913</strain>
    </source>
</reference>
<evidence type="ECO:0000313" key="2">
    <source>
        <dbReference type="Proteomes" id="UP000277570"/>
    </source>
</evidence>
<dbReference type="EMBL" id="UYIN01000013">
    <property type="protein sequence ID" value="VDG72485.1"/>
    <property type="molecule type" value="Genomic_DNA"/>
</dbReference>